<protein>
    <recommendedName>
        <fullName evidence="1">UGSC-like domain-containing protein</fullName>
    </recommendedName>
</protein>
<accession>W4LEL8</accession>
<dbReference type="HOGENOM" id="CLU_2680819_0_0_7"/>
<proteinExistence type="predicted"/>
<comment type="caution">
    <text evidence="2">The sequence shown here is derived from an EMBL/GenBank/DDBJ whole genome shotgun (WGS) entry which is preliminary data.</text>
</comment>
<keyword evidence="3" id="KW-1185">Reference proteome</keyword>
<organism evidence="2 3">
    <name type="scientific">Entotheonella factor</name>
    <dbReference type="NCBI Taxonomy" id="1429438"/>
    <lineage>
        <taxon>Bacteria</taxon>
        <taxon>Pseudomonadati</taxon>
        <taxon>Nitrospinota/Tectimicrobiota group</taxon>
        <taxon>Candidatus Tectimicrobiota</taxon>
        <taxon>Candidatus Entotheonellia</taxon>
        <taxon>Candidatus Entotheonellales</taxon>
        <taxon>Candidatus Entotheonellaceae</taxon>
        <taxon>Candidatus Entotheonella</taxon>
    </lineage>
</organism>
<sequence length="74" mass="8039">MPTVTICSTEFELLGRAEAQALGIEALPLAMIQHPLGGLRPDAVEKRAHSVVDAIQELMVMPREQILAAAYREA</sequence>
<gene>
    <name evidence="2" type="ORF">ETSY1_26180</name>
</gene>
<name>W4LEL8_ENTF1</name>
<reference evidence="2 3" key="1">
    <citation type="journal article" date="2014" name="Nature">
        <title>An environmental bacterial taxon with a large and distinct metabolic repertoire.</title>
        <authorList>
            <person name="Wilson M.C."/>
            <person name="Mori T."/>
            <person name="Ruckert C."/>
            <person name="Uria A.R."/>
            <person name="Helf M.J."/>
            <person name="Takada K."/>
            <person name="Gernert C."/>
            <person name="Steffens U.A."/>
            <person name="Heycke N."/>
            <person name="Schmitt S."/>
            <person name="Rinke C."/>
            <person name="Helfrich E.J."/>
            <person name="Brachmann A.O."/>
            <person name="Gurgui C."/>
            <person name="Wakimoto T."/>
            <person name="Kracht M."/>
            <person name="Crusemann M."/>
            <person name="Hentschel U."/>
            <person name="Abe I."/>
            <person name="Matsunaga S."/>
            <person name="Kalinowski J."/>
            <person name="Takeyama H."/>
            <person name="Piel J."/>
        </authorList>
    </citation>
    <scope>NUCLEOTIDE SEQUENCE [LARGE SCALE GENOMIC DNA]</scope>
    <source>
        <strain evidence="3">TSY1</strain>
    </source>
</reference>
<evidence type="ECO:0000313" key="3">
    <source>
        <dbReference type="Proteomes" id="UP000019141"/>
    </source>
</evidence>
<dbReference type="AlphaFoldDB" id="W4LEL8"/>
<dbReference type="Proteomes" id="UP000019141">
    <property type="component" value="Unassembled WGS sequence"/>
</dbReference>
<feature type="domain" description="UGSC-like" evidence="1">
    <location>
        <begin position="1"/>
        <end position="59"/>
    </location>
</feature>
<dbReference type="InterPro" id="IPR057767">
    <property type="entry name" value="UGSC-like_dom"/>
</dbReference>
<evidence type="ECO:0000313" key="2">
    <source>
        <dbReference type="EMBL" id="ETW96548.1"/>
    </source>
</evidence>
<dbReference type="Pfam" id="PF24696">
    <property type="entry name" value="UGSC"/>
    <property type="match status" value="1"/>
</dbReference>
<evidence type="ECO:0000259" key="1">
    <source>
        <dbReference type="Pfam" id="PF24696"/>
    </source>
</evidence>
<dbReference type="EMBL" id="AZHW01000773">
    <property type="protein sequence ID" value="ETW96548.1"/>
    <property type="molecule type" value="Genomic_DNA"/>
</dbReference>